<organism evidence="9">
    <name type="scientific">marine metagenome</name>
    <dbReference type="NCBI Taxonomy" id="408172"/>
    <lineage>
        <taxon>unclassified sequences</taxon>
        <taxon>metagenomes</taxon>
        <taxon>ecological metagenomes</taxon>
    </lineage>
</organism>
<comment type="subcellular location">
    <subcellularLocation>
        <location evidence="1">Cell membrane</location>
        <topology evidence="1">Multi-pass membrane protein</topology>
    </subcellularLocation>
</comment>
<feature type="transmembrane region" description="Helical" evidence="6">
    <location>
        <begin position="363"/>
        <end position="381"/>
    </location>
</feature>
<dbReference type="InterPro" id="IPR025857">
    <property type="entry name" value="MacB_PCD"/>
</dbReference>
<dbReference type="GO" id="GO:0044874">
    <property type="term" value="P:lipoprotein localization to outer membrane"/>
    <property type="evidence" value="ECO:0007669"/>
    <property type="project" value="TreeGrafter"/>
</dbReference>
<protein>
    <recommendedName>
        <fullName evidence="10">ABC3 transporter permease protein domain-containing protein</fullName>
    </recommendedName>
</protein>
<evidence type="ECO:0000256" key="6">
    <source>
        <dbReference type="SAM" id="Phobius"/>
    </source>
</evidence>
<keyword evidence="2" id="KW-1003">Cell membrane</keyword>
<dbReference type="Pfam" id="PF02687">
    <property type="entry name" value="FtsX"/>
    <property type="match status" value="1"/>
</dbReference>
<dbReference type="InterPro" id="IPR051447">
    <property type="entry name" value="Lipoprotein-release_system"/>
</dbReference>
<keyword evidence="4 6" id="KW-1133">Transmembrane helix</keyword>
<evidence type="ECO:0008006" key="10">
    <source>
        <dbReference type="Google" id="ProtNLM"/>
    </source>
</evidence>
<evidence type="ECO:0000256" key="1">
    <source>
        <dbReference type="ARBA" id="ARBA00004651"/>
    </source>
</evidence>
<dbReference type="PANTHER" id="PTHR30489:SF0">
    <property type="entry name" value="LIPOPROTEIN-RELEASING SYSTEM TRANSMEMBRANE PROTEIN LOLE"/>
    <property type="match status" value="1"/>
</dbReference>
<evidence type="ECO:0000256" key="3">
    <source>
        <dbReference type="ARBA" id="ARBA00022692"/>
    </source>
</evidence>
<evidence type="ECO:0000259" key="8">
    <source>
        <dbReference type="Pfam" id="PF12704"/>
    </source>
</evidence>
<dbReference type="AlphaFoldDB" id="A0A381SPM9"/>
<sequence>MNVSTYIAKRFLLGERGVGASRFTGLIAIAGMAVGCFALILSIAVLNGFEKKVTAKIRGFEGDLRLSGASLDFIDIQKQLEEEQGVLSYMPFMERKGLVVGDGNILRIATLKAVDMNKISSFYQLGLSEIKLNSSDFPIVIGQLLANRLNLAVGDYLKLMSPVDHPSQFGLPRKVQVKVVGIFQGNVLDYDDRLVFVPLSVGKLLFTRKKGLDGVDIRLTAETEINMTRKRLLNRFPHMTIESWENIHEGLFQAMRMERIGAIAVLSLIILVASFNLTSTLVLVTIQKIREIGILRSVGATTGMIRSILMKQGFMIGGIGASVGLGLSFLVVIVQVNFGLLHLPEDIYFMKNLPMILTVKDVILVPFIAIILISISSGLAAQRAVLIQPKDAIYMEK</sequence>
<gene>
    <name evidence="9" type="ORF">METZ01_LOCUS58826</name>
</gene>
<dbReference type="InterPro" id="IPR003838">
    <property type="entry name" value="ABC3_permease_C"/>
</dbReference>
<dbReference type="EMBL" id="UINC01003397">
    <property type="protein sequence ID" value="SVA05972.1"/>
    <property type="molecule type" value="Genomic_DNA"/>
</dbReference>
<accession>A0A381SPM9</accession>
<feature type="transmembrane region" description="Helical" evidence="6">
    <location>
        <begin position="321"/>
        <end position="343"/>
    </location>
</feature>
<evidence type="ECO:0000256" key="5">
    <source>
        <dbReference type="ARBA" id="ARBA00023136"/>
    </source>
</evidence>
<proteinExistence type="predicted"/>
<evidence type="ECO:0000256" key="4">
    <source>
        <dbReference type="ARBA" id="ARBA00022989"/>
    </source>
</evidence>
<keyword evidence="3 6" id="KW-0812">Transmembrane</keyword>
<dbReference type="PANTHER" id="PTHR30489">
    <property type="entry name" value="LIPOPROTEIN-RELEASING SYSTEM TRANSMEMBRANE PROTEIN LOLE"/>
    <property type="match status" value="1"/>
</dbReference>
<keyword evidence="5 6" id="KW-0472">Membrane</keyword>
<dbReference type="GO" id="GO:0098797">
    <property type="term" value="C:plasma membrane protein complex"/>
    <property type="evidence" value="ECO:0007669"/>
    <property type="project" value="TreeGrafter"/>
</dbReference>
<evidence type="ECO:0000313" key="9">
    <source>
        <dbReference type="EMBL" id="SVA05972.1"/>
    </source>
</evidence>
<reference evidence="9" key="1">
    <citation type="submission" date="2018-05" db="EMBL/GenBank/DDBJ databases">
        <authorList>
            <person name="Lanie J.A."/>
            <person name="Ng W.-L."/>
            <person name="Kazmierczak K.M."/>
            <person name="Andrzejewski T.M."/>
            <person name="Davidsen T.M."/>
            <person name="Wayne K.J."/>
            <person name="Tettelin H."/>
            <person name="Glass J.I."/>
            <person name="Rusch D."/>
            <person name="Podicherti R."/>
            <person name="Tsui H.-C.T."/>
            <person name="Winkler M.E."/>
        </authorList>
    </citation>
    <scope>NUCLEOTIDE SEQUENCE</scope>
</reference>
<name>A0A381SPM9_9ZZZZ</name>
<evidence type="ECO:0000256" key="2">
    <source>
        <dbReference type="ARBA" id="ARBA00022475"/>
    </source>
</evidence>
<dbReference type="Pfam" id="PF12704">
    <property type="entry name" value="MacB_PCD"/>
    <property type="match status" value="1"/>
</dbReference>
<feature type="transmembrane region" description="Helical" evidence="6">
    <location>
        <begin position="260"/>
        <end position="286"/>
    </location>
</feature>
<feature type="transmembrane region" description="Helical" evidence="6">
    <location>
        <begin position="23"/>
        <end position="49"/>
    </location>
</feature>
<feature type="domain" description="MacB-like periplasmic core" evidence="8">
    <location>
        <begin position="26"/>
        <end position="232"/>
    </location>
</feature>
<feature type="domain" description="ABC3 transporter permease C-terminal" evidence="7">
    <location>
        <begin position="264"/>
        <end position="385"/>
    </location>
</feature>
<evidence type="ECO:0000259" key="7">
    <source>
        <dbReference type="Pfam" id="PF02687"/>
    </source>
</evidence>